<keyword evidence="2" id="KW-1185">Reference proteome</keyword>
<dbReference type="Proteomes" id="UP001364695">
    <property type="component" value="Unassembled WGS sequence"/>
</dbReference>
<protein>
    <submittedName>
        <fullName evidence="1">Glycerophosphodiester phosphodiesterase family protein</fullName>
    </submittedName>
</protein>
<organism evidence="1 2">
    <name type="scientific">Amphibiibacter pelophylacis</name>
    <dbReference type="NCBI Taxonomy" id="1799477"/>
    <lineage>
        <taxon>Bacteria</taxon>
        <taxon>Pseudomonadati</taxon>
        <taxon>Pseudomonadota</taxon>
        <taxon>Betaproteobacteria</taxon>
        <taxon>Burkholderiales</taxon>
        <taxon>Sphaerotilaceae</taxon>
        <taxon>Amphibiibacter</taxon>
    </lineage>
</organism>
<reference evidence="1" key="1">
    <citation type="submission" date="2023-10" db="EMBL/GenBank/DDBJ databases">
        <title>Amphibacter perezi, gen. nov., sp. nov. a novel taxa of the family Comamonadaceae, class Betaproteobacteria isolated from the skin microbiota of Pelophylax perezi from different populations.</title>
        <authorList>
            <person name="Costa S."/>
            <person name="Proenca D.N."/>
            <person name="Lopes I."/>
            <person name="Morais P.V."/>
        </authorList>
    </citation>
    <scope>NUCLEOTIDE SEQUENCE</scope>
    <source>
        <strain evidence="1">SL12-8</strain>
    </source>
</reference>
<evidence type="ECO:0000313" key="1">
    <source>
        <dbReference type="EMBL" id="MEJ7139340.1"/>
    </source>
</evidence>
<comment type="caution">
    <text evidence="1">The sequence shown here is derived from an EMBL/GenBank/DDBJ whole genome shotgun (WGS) entry which is preliminary data.</text>
</comment>
<proteinExistence type="predicted"/>
<dbReference type="EMBL" id="JAWDIE010000024">
    <property type="protein sequence ID" value="MEJ7139340.1"/>
    <property type="molecule type" value="Genomic_DNA"/>
</dbReference>
<evidence type="ECO:0000313" key="2">
    <source>
        <dbReference type="Proteomes" id="UP001364695"/>
    </source>
</evidence>
<gene>
    <name evidence="1" type="ORF">RV045_13015</name>
</gene>
<sequence length="269" mass="29041">MNADQSHPPAWICPAWIAHRGAGQLAPENTRAAFERGAARGYTAFECDVKLSRDGVLFLLHDDDLLRTTNGQGQAADYDWADLSKLDAGAWHSAAHAGEPLMRLDTLLALADERGWWLNLEIKPNPGEAVKTALALAQALRHHGGPLLQRVLLSSFEYESIRALRQLPATSAGGETGWPCALLWDGENLPGLRPDASGAAGLIELAHPMRCVAVVLDHNLIQPDTAALAHRRGLRLLAYTVNDPDRAALLRRQGLDGVITDAVDVFAPA</sequence>
<accession>A0ACC6P584</accession>
<name>A0ACC6P584_9BURK</name>